<proteinExistence type="predicted"/>
<comment type="caution">
    <text evidence="1">The sequence shown here is derived from an EMBL/GenBank/DDBJ whole genome shotgun (WGS) entry which is preliminary data.</text>
</comment>
<dbReference type="AlphaFoldDB" id="A0A0R1GKE6"/>
<dbReference type="Proteomes" id="UP000051461">
    <property type="component" value="Unassembled WGS sequence"/>
</dbReference>
<dbReference type="OrthoDB" id="2301807at2"/>
<gene>
    <name evidence="1" type="ORF">FC07_GL000538</name>
</gene>
<name>A0A0R1GKE6_9LACO</name>
<keyword evidence="2" id="KW-1185">Reference proteome</keyword>
<evidence type="ECO:0000313" key="2">
    <source>
        <dbReference type="Proteomes" id="UP000051461"/>
    </source>
</evidence>
<dbReference type="EMBL" id="AZDA01000091">
    <property type="protein sequence ID" value="KRK34525.1"/>
    <property type="molecule type" value="Genomic_DNA"/>
</dbReference>
<protein>
    <submittedName>
        <fullName evidence="1">Uncharacterized protein</fullName>
    </submittedName>
</protein>
<dbReference type="PATRIC" id="fig|1423726.3.peg.553"/>
<sequence>MNDEKFKIALFIQQFKHCYHAGRINADELNSKTTKFLAEVGLPQAVMQKYIVDHISVANYHFGPSPHHRFPQSRQVMIFSFAYDSYDLYVKIELITYDHQMIGGFMSFHPQARPMTRPYA</sequence>
<organism evidence="1 2">
    <name type="scientific">Loigolactobacillus bifermentans DSM 20003</name>
    <dbReference type="NCBI Taxonomy" id="1423726"/>
    <lineage>
        <taxon>Bacteria</taxon>
        <taxon>Bacillati</taxon>
        <taxon>Bacillota</taxon>
        <taxon>Bacilli</taxon>
        <taxon>Lactobacillales</taxon>
        <taxon>Lactobacillaceae</taxon>
        <taxon>Loigolactobacillus</taxon>
    </lineage>
</organism>
<evidence type="ECO:0000313" key="1">
    <source>
        <dbReference type="EMBL" id="KRK34525.1"/>
    </source>
</evidence>
<accession>A0A0R1GKE6</accession>
<reference evidence="1 2" key="1">
    <citation type="journal article" date="2015" name="Genome Announc.">
        <title>Expanding the biotechnology potential of lactobacilli through comparative genomics of 213 strains and associated genera.</title>
        <authorList>
            <person name="Sun Z."/>
            <person name="Harris H.M."/>
            <person name="McCann A."/>
            <person name="Guo C."/>
            <person name="Argimon S."/>
            <person name="Zhang W."/>
            <person name="Yang X."/>
            <person name="Jeffery I.B."/>
            <person name="Cooney J.C."/>
            <person name="Kagawa T.F."/>
            <person name="Liu W."/>
            <person name="Song Y."/>
            <person name="Salvetti E."/>
            <person name="Wrobel A."/>
            <person name="Rasinkangas P."/>
            <person name="Parkhill J."/>
            <person name="Rea M.C."/>
            <person name="O'Sullivan O."/>
            <person name="Ritari J."/>
            <person name="Douillard F.P."/>
            <person name="Paul Ross R."/>
            <person name="Yang R."/>
            <person name="Briner A.E."/>
            <person name="Felis G.E."/>
            <person name="de Vos W.M."/>
            <person name="Barrangou R."/>
            <person name="Klaenhammer T.R."/>
            <person name="Caufield P.W."/>
            <person name="Cui Y."/>
            <person name="Zhang H."/>
            <person name="O'Toole P.W."/>
        </authorList>
    </citation>
    <scope>NUCLEOTIDE SEQUENCE [LARGE SCALE GENOMIC DNA]</scope>
    <source>
        <strain evidence="1 2">DSM 20003</strain>
    </source>
</reference>
<dbReference type="RefSeq" id="WP_057904967.1">
    <property type="nucleotide sequence ID" value="NZ_AZDA01000091.1"/>
</dbReference>